<keyword evidence="1" id="KW-0812">Transmembrane</keyword>
<dbReference type="EMBL" id="FNIA01000017">
    <property type="protein sequence ID" value="SDN15318.1"/>
    <property type="molecule type" value="Genomic_DNA"/>
</dbReference>
<name>A0A1G9Z1K0_9EURY</name>
<organism evidence="2 3">
    <name type="scientific">Haloarchaeobius iranensis</name>
    <dbReference type="NCBI Taxonomy" id="996166"/>
    <lineage>
        <taxon>Archaea</taxon>
        <taxon>Methanobacteriati</taxon>
        <taxon>Methanobacteriota</taxon>
        <taxon>Stenosarchaea group</taxon>
        <taxon>Halobacteria</taxon>
        <taxon>Halobacteriales</taxon>
        <taxon>Halorubellaceae</taxon>
        <taxon>Haloarchaeobius</taxon>
    </lineage>
</organism>
<evidence type="ECO:0000313" key="2">
    <source>
        <dbReference type="EMBL" id="SDN15318.1"/>
    </source>
</evidence>
<proteinExistence type="predicted"/>
<evidence type="ECO:0000256" key="1">
    <source>
        <dbReference type="SAM" id="Phobius"/>
    </source>
</evidence>
<dbReference type="Pfam" id="PF26071">
    <property type="entry name" value="DUF8028"/>
    <property type="match status" value="1"/>
</dbReference>
<keyword evidence="1" id="KW-1133">Transmembrane helix</keyword>
<feature type="transmembrane region" description="Helical" evidence="1">
    <location>
        <begin position="29"/>
        <end position="49"/>
    </location>
</feature>
<dbReference type="RefSeq" id="WP_089734974.1">
    <property type="nucleotide sequence ID" value="NZ_FNIA01000017.1"/>
</dbReference>
<keyword evidence="1" id="KW-0472">Membrane</keyword>
<dbReference type="InterPro" id="IPR058341">
    <property type="entry name" value="DUF8028"/>
</dbReference>
<dbReference type="Proteomes" id="UP000199370">
    <property type="component" value="Unassembled WGS sequence"/>
</dbReference>
<accession>A0A1G9Z1K0</accession>
<dbReference type="OrthoDB" id="340775at2157"/>
<reference evidence="2 3" key="1">
    <citation type="submission" date="2016-10" db="EMBL/GenBank/DDBJ databases">
        <authorList>
            <person name="de Groot N.N."/>
        </authorList>
    </citation>
    <scope>NUCLEOTIDE SEQUENCE [LARGE SCALE GENOMIC DNA]</scope>
    <source>
        <strain evidence="3">EB21,IBRC-M 10013,KCTC 4048</strain>
    </source>
</reference>
<keyword evidence="3" id="KW-1185">Reference proteome</keyword>
<feature type="transmembrane region" description="Helical" evidence="1">
    <location>
        <begin position="55"/>
        <end position="72"/>
    </location>
</feature>
<protein>
    <submittedName>
        <fullName evidence="2">Uncharacterized protein</fullName>
    </submittedName>
</protein>
<dbReference type="AlphaFoldDB" id="A0A1G9Z1K0"/>
<evidence type="ECO:0000313" key="3">
    <source>
        <dbReference type="Proteomes" id="UP000199370"/>
    </source>
</evidence>
<sequence>MSGQSLLGRLPERPIDTVARSVPRSVRMVGFWSAVSLPVVNLGLLVWGLDSTPKTAAFLLLLVWNALALVVGKRYDP</sequence>
<gene>
    <name evidence="2" type="ORF">SAMN05192554_11762</name>
</gene>